<reference evidence="2" key="1">
    <citation type="submission" date="2022-11" db="UniProtKB">
        <authorList>
            <consortium name="WormBaseParasite"/>
        </authorList>
    </citation>
    <scope>IDENTIFICATION</scope>
</reference>
<dbReference type="WBParaSite" id="ES5_v2.g13865.t1">
    <property type="protein sequence ID" value="ES5_v2.g13865.t1"/>
    <property type="gene ID" value="ES5_v2.g13865"/>
</dbReference>
<evidence type="ECO:0000313" key="1">
    <source>
        <dbReference type="Proteomes" id="UP000887579"/>
    </source>
</evidence>
<protein>
    <submittedName>
        <fullName evidence="2">Uncharacterized protein</fullName>
    </submittedName>
</protein>
<name>A0AC34F9L0_9BILA</name>
<accession>A0AC34F9L0</accession>
<organism evidence="1 2">
    <name type="scientific">Panagrolaimus sp. ES5</name>
    <dbReference type="NCBI Taxonomy" id="591445"/>
    <lineage>
        <taxon>Eukaryota</taxon>
        <taxon>Metazoa</taxon>
        <taxon>Ecdysozoa</taxon>
        <taxon>Nematoda</taxon>
        <taxon>Chromadorea</taxon>
        <taxon>Rhabditida</taxon>
        <taxon>Tylenchina</taxon>
        <taxon>Panagrolaimomorpha</taxon>
        <taxon>Panagrolaimoidea</taxon>
        <taxon>Panagrolaimidae</taxon>
        <taxon>Panagrolaimus</taxon>
    </lineage>
</organism>
<sequence>MCFNFRENSLKRELFNLVYEWSIFGAAEGVDLATFLKSSKRGYKNNYQQWNILIAGIEKRFIENNYEIFDDDDAHFAALQRSINPNFCSGPPPPRVLRSKSTAASASSRLEPFVEDAVQ</sequence>
<proteinExistence type="predicted"/>
<evidence type="ECO:0000313" key="2">
    <source>
        <dbReference type="WBParaSite" id="ES5_v2.g13865.t1"/>
    </source>
</evidence>
<dbReference type="Proteomes" id="UP000887579">
    <property type="component" value="Unplaced"/>
</dbReference>